<dbReference type="EMBL" id="JAIFTH010001147">
    <property type="protein sequence ID" value="KAG9508659.1"/>
    <property type="molecule type" value="Genomic_DNA"/>
</dbReference>
<dbReference type="PANTHER" id="PTHR47217">
    <property type="entry name" value="GLOBIN-LIKE PROTEIN"/>
    <property type="match status" value="1"/>
</dbReference>
<protein>
    <submittedName>
        <fullName evidence="8">Cytoglobin-2</fullName>
    </submittedName>
</protein>
<organism evidence="8 9">
    <name type="scientific">Fragariocoptes setiger</name>
    <dbReference type="NCBI Taxonomy" id="1670756"/>
    <lineage>
        <taxon>Eukaryota</taxon>
        <taxon>Metazoa</taxon>
        <taxon>Ecdysozoa</taxon>
        <taxon>Arthropoda</taxon>
        <taxon>Chelicerata</taxon>
        <taxon>Arachnida</taxon>
        <taxon>Acari</taxon>
        <taxon>Acariformes</taxon>
        <taxon>Trombidiformes</taxon>
        <taxon>Prostigmata</taxon>
        <taxon>Eupodina</taxon>
        <taxon>Eriophyoidea</taxon>
        <taxon>Phytoptidae</taxon>
        <taxon>Fragariocoptes</taxon>
    </lineage>
</organism>
<comment type="similarity">
    <text evidence="6">Belongs to the globin family.</text>
</comment>
<evidence type="ECO:0000256" key="5">
    <source>
        <dbReference type="ARBA" id="ARBA00023004"/>
    </source>
</evidence>
<dbReference type="SUPFAM" id="SSF46458">
    <property type="entry name" value="Globin-like"/>
    <property type="match status" value="1"/>
</dbReference>
<dbReference type="InterPro" id="IPR044399">
    <property type="entry name" value="Mb-like_M"/>
</dbReference>
<keyword evidence="2 6" id="KW-0349">Heme</keyword>
<evidence type="ECO:0000256" key="2">
    <source>
        <dbReference type="ARBA" id="ARBA00022617"/>
    </source>
</evidence>
<evidence type="ECO:0000256" key="6">
    <source>
        <dbReference type="RuleBase" id="RU000356"/>
    </source>
</evidence>
<comment type="caution">
    <text evidence="8">The sequence shown here is derived from an EMBL/GenBank/DDBJ whole genome shotgun (WGS) entry which is preliminary data.</text>
</comment>
<sequence length="167" mass="19121">MSCSITRQDVSLVKSSWSLVSTNAERTGIELLRLFFKRHPDYLQLFGEFADVNVDQIEADRRVARHAIRIVKAIDTLVNNLDDEQPEKSNQLLGPLRSLVDSHVKRRSIGYDKFSNLGKILVQYIVSQQPTNAITDVKLIEQSWNKFYTLILDVVAGAEEQMRQQNC</sequence>
<evidence type="ECO:0000259" key="7">
    <source>
        <dbReference type="PROSITE" id="PS01033"/>
    </source>
</evidence>
<keyword evidence="5" id="KW-0408">Iron</keyword>
<feature type="domain" description="Globin" evidence="7">
    <location>
        <begin position="4"/>
        <end position="160"/>
    </location>
</feature>
<dbReference type="Proteomes" id="UP000825002">
    <property type="component" value="Unassembled WGS sequence"/>
</dbReference>
<dbReference type="Gene3D" id="1.10.490.10">
    <property type="entry name" value="Globins"/>
    <property type="match status" value="1"/>
</dbReference>
<proteinExistence type="inferred from homology"/>
<accession>A0ABQ7S5F9</accession>
<name>A0ABQ7S5F9_9ACAR</name>
<dbReference type="CDD" id="cd01040">
    <property type="entry name" value="Mb-like"/>
    <property type="match status" value="1"/>
</dbReference>
<keyword evidence="9" id="KW-1185">Reference proteome</keyword>
<evidence type="ECO:0000256" key="1">
    <source>
        <dbReference type="ARBA" id="ARBA00022448"/>
    </source>
</evidence>
<dbReference type="Pfam" id="PF00042">
    <property type="entry name" value="Globin"/>
    <property type="match status" value="1"/>
</dbReference>
<evidence type="ECO:0000313" key="9">
    <source>
        <dbReference type="Proteomes" id="UP000825002"/>
    </source>
</evidence>
<dbReference type="InterPro" id="IPR000971">
    <property type="entry name" value="Globin"/>
</dbReference>
<gene>
    <name evidence="8" type="primary">cygb2</name>
    <name evidence="8" type="ORF">GZH46_02839</name>
</gene>
<keyword evidence="1 6" id="KW-0813">Transport</keyword>
<dbReference type="PANTHER" id="PTHR47217:SF1">
    <property type="entry name" value="GLOBIN-LIKE PROTEIN"/>
    <property type="match status" value="1"/>
</dbReference>
<keyword evidence="4" id="KW-0479">Metal-binding</keyword>
<evidence type="ECO:0000256" key="4">
    <source>
        <dbReference type="ARBA" id="ARBA00022723"/>
    </source>
</evidence>
<keyword evidence="3 6" id="KW-0561">Oxygen transport</keyword>
<reference evidence="8 9" key="1">
    <citation type="submission" date="2020-10" db="EMBL/GenBank/DDBJ databases">
        <authorList>
            <person name="Klimov P.B."/>
            <person name="Dyachkov S.M."/>
            <person name="Chetverikov P.E."/>
        </authorList>
    </citation>
    <scope>NUCLEOTIDE SEQUENCE [LARGE SCALE GENOMIC DNA]</scope>
    <source>
        <strain evidence="8">BMOC 18-1129-001#AD2665</strain>
        <tissue evidence="8">Entire mites</tissue>
    </source>
</reference>
<evidence type="ECO:0000313" key="8">
    <source>
        <dbReference type="EMBL" id="KAG9508659.1"/>
    </source>
</evidence>
<dbReference type="PROSITE" id="PS01033">
    <property type="entry name" value="GLOBIN"/>
    <property type="match status" value="1"/>
</dbReference>
<evidence type="ECO:0000256" key="3">
    <source>
        <dbReference type="ARBA" id="ARBA00022621"/>
    </source>
</evidence>
<dbReference type="InterPro" id="IPR012292">
    <property type="entry name" value="Globin/Proto"/>
</dbReference>
<dbReference type="InterPro" id="IPR009050">
    <property type="entry name" value="Globin-like_sf"/>
</dbReference>